<accession>A0A317Q926</accession>
<evidence type="ECO:0000256" key="7">
    <source>
        <dbReference type="ARBA" id="ARBA00023237"/>
    </source>
</evidence>
<evidence type="ECO:0000313" key="11">
    <source>
        <dbReference type="EMBL" id="PWW14327.1"/>
    </source>
</evidence>
<keyword evidence="2 8" id="KW-1134">Transmembrane beta strand</keyword>
<feature type="domain" description="POTRA" evidence="10">
    <location>
        <begin position="47"/>
        <end position="114"/>
    </location>
</feature>
<comment type="function">
    <text evidence="8">Part of the outer membrane protein assembly complex, which is involved in assembly and insertion of beta-barrel proteins into the outer membrane.</text>
</comment>
<dbReference type="GO" id="GO:1990063">
    <property type="term" value="C:Bam protein complex"/>
    <property type="evidence" value="ECO:0007669"/>
    <property type="project" value="TreeGrafter"/>
</dbReference>
<protein>
    <recommendedName>
        <fullName evidence="8 9">Outer membrane protein assembly factor BamA</fullName>
    </recommendedName>
</protein>
<comment type="subcellular location">
    <subcellularLocation>
        <location evidence="8">Cell outer membrane</location>
    </subcellularLocation>
    <subcellularLocation>
        <location evidence="1">Membrane</location>
    </subcellularLocation>
</comment>
<feature type="domain" description="POTRA" evidence="10">
    <location>
        <begin position="370"/>
        <end position="444"/>
    </location>
</feature>
<feature type="domain" description="POTRA" evidence="10">
    <location>
        <begin position="289"/>
        <end position="367"/>
    </location>
</feature>
<evidence type="ECO:0000256" key="1">
    <source>
        <dbReference type="ARBA" id="ARBA00004370"/>
    </source>
</evidence>
<feature type="domain" description="POTRA" evidence="10">
    <location>
        <begin position="198"/>
        <end position="286"/>
    </location>
</feature>
<dbReference type="Pfam" id="PF07244">
    <property type="entry name" value="POTRA"/>
    <property type="match status" value="4"/>
</dbReference>
<dbReference type="InterPro" id="IPR010827">
    <property type="entry name" value="BamA/TamA_POTRA"/>
</dbReference>
<keyword evidence="7 8" id="KW-0998">Cell outer membrane</keyword>
<dbReference type="RefSeq" id="WP_110075227.1">
    <property type="nucleotide sequence ID" value="NZ_QGTT01000003.1"/>
</dbReference>
<evidence type="ECO:0000256" key="4">
    <source>
        <dbReference type="ARBA" id="ARBA00022729"/>
    </source>
</evidence>
<dbReference type="Proteomes" id="UP000246964">
    <property type="component" value="Unassembled WGS sequence"/>
</dbReference>
<evidence type="ECO:0000256" key="5">
    <source>
        <dbReference type="ARBA" id="ARBA00022737"/>
    </source>
</evidence>
<comment type="caution">
    <text evidence="11">The sequence shown here is derived from an EMBL/GenBank/DDBJ whole genome shotgun (WGS) entry which is preliminary data.</text>
</comment>
<dbReference type="Pfam" id="PF01103">
    <property type="entry name" value="Omp85"/>
    <property type="match status" value="1"/>
</dbReference>
<keyword evidence="3 8" id="KW-0812">Transmembrane</keyword>
<evidence type="ECO:0000256" key="9">
    <source>
        <dbReference type="NCBIfam" id="TIGR03303"/>
    </source>
</evidence>
<evidence type="ECO:0000256" key="3">
    <source>
        <dbReference type="ARBA" id="ARBA00022692"/>
    </source>
</evidence>
<feature type="signal peptide" evidence="8">
    <location>
        <begin position="1"/>
        <end position="24"/>
    </location>
</feature>
<dbReference type="Gene3D" id="2.40.160.50">
    <property type="entry name" value="membrane protein fhac: a member of the omp85/tpsb transporter family"/>
    <property type="match status" value="1"/>
</dbReference>
<reference evidence="11 12" key="1">
    <citation type="submission" date="2018-05" db="EMBL/GenBank/DDBJ databases">
        <title>Freshwater and sediment microbial communities from various areas in North America, analyzing microbe dynamics in response to fracking.</title>
        <authorList>
            <person name="Lamendella R."/>
        </authorList>
    </citation>
    <scope>NUCLEOTIDE SEQUENCE [LARGE SCALE GENOMIC DNA]</scope>
    <source>
        <strain evidence="11 12">125B1</strain>
    </source>
</reference>
<dbReference type="Gene3D" id="3.10.20.310">
    <property type="entry name" value="membrane protein fhac"/>
    <property type="match status" value="5"/>
</dbReference>
<proteinExistence type="inferred from homology"/>
<dbReference type="NCBIfam" id="TIGR03303">
    <property type="entry name" value="OM_YaeT"/>
    <property type="match status" value="1"/>
</dbReference>
<keyword evidence="12" id="KW-1185">Reference proteome</keyword>
<keyword evidence="6 8" id="KW-0472">Membrane</keyword>
<dbReference type="InterPro" id="IPR039910">
    <property type="entry name" value="D15-like"/>
</dbReference>
<dbReference type="PANTHER" id="PTHR12815">
    <property type="entry name" value="SORTING AND ASSEMBLY MACHINERY SAMM50 PROTEIN FAMILY MEMBER"/>
    <property type="match status" value="1"/>
</dbReference>
<dbReference type="AlphaFoldDB" id="A0A317Q926"/>
<evidence type="ECO:0000256" key="2">
    <source>
        <dbReference type="ARBA" id="ARBA00022452"/>
    </source>
</evidence>
<dbReference type="FunFam" id="3.10.20.310:FF:000002">
    <property type="entry name" value="Outer membrane protein assembly factor BamA"/>
    <property type="match status" value="1"/>
</dbReference>
<evidence type="ECO:0000259" key="10">
    <source>
        <dbReference type="PROSITE" id="PS51779"/>
    </source>
</evidence>
<comment type="subunit">
    <text evidence="8">Part of the Bam complex.</text>
</comment>
<keyword evidence="4 8" id="KW-0732">Signal</keyword>
<dbReference type="OrthoDB" id="9803054at2"/>
<dbReference type="PIRSF" id="PIRSF006076">
    <property type="entry name" value="OM_assembly_OMP85"/>
    <property type="match status" value="1"/>
</dbReference>
<dbReference type="PANTHER" id="PTHR12815:SF23">
    <property type="entry name" value="OUTER MEMBRANE PROTEIN ASSEMBLY FACTOR BAMA"/>
    <property type="match status" value="1"/>
</dbReference>
<dbReference type="InterPro" id="IPR000184">
    <property type="entry name" value="Bac_surfAg_D15"/>
</dbReference>
<dbReference type="HAMAP" id="MF_01430">
    <property type="entry name" value="OM_assembly_BamA"/>
    <property type="match status" value="1"/>
</dbReference>
<organism evidence="11 12">
    <name type="scientific">Pseudidiomarina maritima</name>
    <dbReference type="NCBI Taxonomy" id="519453"/>
    <lineage>
        <taxon>Bacteria</taxon>
        <taxon>Pseudomonadati</taxon>
        <taxon>Pseudomonadota</taxon>
        <taxon>Gammaproteobacteria</taxon>
        <taxon>Alteromonadales</taxon>
        <taxon>Idiomarinaceae</taxon>
        <taxon>Pseudidiomarina</taxon>
    </lineage>
</organism>
<evidence type="ECO:0000256" key="8">
    <source>
        <dbReference type="HAMAP-Rule" id="MF_01430"/>
    </source>
</evidence>
<dbReference type="InterPro" id="IPR034746">
    <property type="entry name" value="POTRA"/>
</dbReference>
<keyword evidence="5 8" id="KW-0677">Repeat</keyword>
<dbReference type="EMBL" id="QGTT01000003">
    <property type="protein sequence ID" value="PWW14327.1"/>
    <property type="molecule type" value="Genomic_DNA"/>
</dbReference>
<dbReference type="InterPro" id="IPR023707">
    <property type="entry name" value="OM_assembly_BamA"/>
</dbReference>
<evidence type="ECO:0000256" key="6">
    <source>
        <dbReference type="ARBA" id="ARBA00023136"/>
    </source>
</evidence>
<dbReference type="GO" id="GO:0051205">
    <property type="term" value="P:protein insertion into membrane"/>
    <property type="evidence" value="ECO:0007669"/>
    <property type="project" value="UniProtKB-UniRule"/>
</dbReference>
<sequence precursor="true">MTLKQLFLSALVAAAALPAHTAYAQSATQGSEPNASEQSANKNTETFVVEDIRVRGLQRVALGAALTYIPIRLGDTVDANAVRNSIRSLYSSTHFDYIEAKRENNTLIFEVVERPTISSIEFEGNKDIKDEQLTQSLTDSGIVEGEQLDRTVIASIETGLEDFFHSVGKYNAKVDVELVELTRNRVSVRLNFDEGESAEIKQINLVGNKSFTDEEILNQFELKDSLPWWNFIGENRYQKQQLSGDLEALESFYKNRGYLGFQVKSVQVTLTPDRKGVYITMNLEEGEVYSINEVRVIGDLKGHDEMVEAFTTIKSGTTYNAAQITALEEAIARFYGRFGYAYPEVRAIPEIQEGSNEVDLIFSVNPGKRVYVNRINFIGNNVTADQVLRREMRQLEGAPLNEAQVEQSKVRLERLGFFETVETNTTKVDGSDERVDIDFVVKEQPSGSFNFSFGYGDYSGLQIGVGASQENFLGSGNRAAINVNTNKYNRTASVAYTDRYFTKDGVSLTGSVYMSEFDAGKLDNYIRYNKKQYGISANVGFPISEIQSLSFGATYRSEEINDVESYEQITRFYKPYVDKRTPNDGVAFDIYELTAAWNRVTLNRGMFPTAGSSNSVSVGISAPLSDVNYFRVNYDYRQYFPLTDTHSFVFMTRMRLGYGNGYGKDDNGNEYLYPFYENFRVGGRDNLRGFEANTIGPKAVYRYTQSIPGLPPVDGGPVTSPLPEYTDTLAVSQYSVGGNALFVGGLELIVPTPFISEENKNTVRTSFYVDVGNVWDTEFNYDDYAKLQLNPNSYPLEDFSKPNSFRASAGISVQWISPMGPLTFSLGRPLKSEDGDKTQVFSFNIGTTF</sequence>
<comment type="similarity">
    <text evidence="8">Belongs to the BamA family.</text>
</comment>
<dbReference type="PROSITE" id="PS51779">
    <property type="entry name" value="POTRA"/>
    <property type="match status" value="4"/>
</dbReference>
<feature type="chain" id="PRO_5016471536" description="Outer membrane protein assembly factor BamA" evidence="8">
    <location>
        <begin position="25"/>
        <end position="849"/>
    </location>
</feature>
<dbReference type="GO" id="GO:0043165">
    <property type="term" value="P:Gram-negative-bacterium-type cell outer membrane assembly"/>
    <property type="evidence" value="ECO:0007669"/>
    <property type="project" value="UniProtKB-UniRule"/>
</dbReference>
<name>A0A317Q926_9GAMM</name>
<gene>
    <name evidence="8" type="primary">bamA</name>
    <name evidence="11" type="ORF">DET45_10318</name>
</gene>
<evidence type="ECO:0000313" key="12">
    <source>
        <dbReference type="Proteomes" id="UP000246964"/>
    </source>
</evidence>